<protein>
    <recommendedName>
        <fullName evidence="2">Mitochondrial fission process protein 1</fullName>
    </recommendedName>
    <alternativeName>
        <fullName evidence="3">Mitochondrial 18 kDa protein</fullName>
    </alternativeName>
</protein>
<dbReference type="PANTHER" id="PTHR11001:SF2">
    <property type="entry name" value="MITOCHONDRIAL FISSION PROCESS PROTEIN 1"/>
    <property type="match status" value="1"/>
</dbReference>
<dbReference type="OMA" id="DVFTWQM"/>
<dbReference type="KEGG" id="dhe:111593633"/>
<evidence type="ECO:0000256" key="3">
    <source>
        <dbReference type="ARBA" id="ARBA00029631"/>
    </source>
</evidence>
<dbReference type="GO" id="GO:0000266">
    <property type="term" value="P:mitochondrial fission"/>
    <property type="evidence" value="ECO:0007669"/>
    <property type="project" value="TreeGrafter"/>
</dbReference>
<dbReference type="PANTHER" id="PTHR11001">
    <property type="entry name" value="MITOCHONDRIAL FISSION PROCESS PROTEIN 1"/>
    <property type="match status" value="1"/>
</dbReference>
<evidence type="ECO:0000313" key="5">
    <source>
        <dbReference type="RefSeq" id="XP_023162273.1"/>
    </source>
</evidence>
<sequence>MTDPEPSVETKLTMQPLEEKLEEQANEQMHVKEVDIYRDTFLRYMGYSNEVGEAFRPLLPKSIIAASYGMAVGYVCTDTFDKALRHQMAGGSDRQVALVGADVFTWQMFASVIIPGLTINRITAVSRMLLKKSPSLVGKTLPTLIGLISIPLIVHPIDNMVDRIMDATYRKLVR</sequence>
<name>A0A6J1LG58_DROHY</name>
<gene>
    <name evidence="5" type="primary">LOC111593633</name>
</gene>
<dbReference type="Pfam" id="PF10558">
    <property type="entry name" value="MTP18"/>
    <property type="match status" value="2"/>
</dbReference>
<reference evidence="5" key="1">
    <citation type="submission" date="2025-08" db="UniProtKB">
        <authorList>
            <consortium name="RefSeq"/>
        </authorList>
    </citation>
    <scope>IDENTIFICATION</scope>
    <source>
        <strain evidence="5">15085-1641.00</strain>
        <tissue evidence="5">Whole body</tissue>
    </source>
</reference>
<dbReference type="AlphaFoldDB" id="A0A6J1LG58"/>
<dbReference type="OrthoDB" id="424969at2759"/>
<dbReference type="InterPro" id="IPR019560">
    <property type="entry name" value="Mitochondrial_18_kDa_protein"/>
</dbReference>
<comment type="similarity">
    <text evidence="1">Belongs to the MTFP1 family.</text>
</comment>
<proteinExistence type="inferred from homology"/>
<dbReference type="GeneID" id="111593633"/>
<evidence type="ECO:0000256" key="2">
    <source>
        <dbReference type="ARBA" id="ARBA00017835"/>
    </source>
</evidence>
<dbReference type="RefSeq" id="XP_023162273.1">
    <property type="nucleotide sequence ID" value="XM_023306505.2"/>
</dbReference>
<keyword evidence="4" id="KW-1185">Reference proteome</keyword>
<evidence type="ECO:0000313" key="4">
    <source>
        <dbReference type="Proteomes" id="UP000504633"/>
    </source>
</evidence>
<organism evidence="4 5">
    <name type="scientific">Drosophila hydei</name>
    <name type="common">Fruit fly</name>
    <dbReference type="NCBI Taxonomy" id="7224"/>
    <lineage>
        <taxon>Eukaryota</taxon>
        <taxon>Metazoa</taxon>
        <taxon>Ecdysozoa</taxon>
        <taxon>Arthropoda</taxon>
        <taxon>Hexapoda</taxon>
        <taxon>Insecta</taxon>
        <taxon>Pterygota</taxon>
        <taxon>Neoptera</taxon>
        <taxon>Endopterygota</taxon>
        <taxon>Diptera</taxon>
        <taxon>Brachycera</taxon>
        <taxon>Muscomorpha</taxon>
        <taxon>Ephydroidea</taxon>
        <taxon>Drosophilidae</taxon>
        <taxon>Drosophila</taxon>
    </lineage>
</organism>
<accession>A0A6J1LG58</accession>
<dbReference type="Proteomes" id="UP000504633">
    <property type="component" value="Unplaced"/>
</dbReference>
<evidence type="ECO:0000256" key="1">
    <source>
        <dbReference type="ARBA" id="ARBA00009224"/>
    </source>
</evidence>
<dbReference type="GO" id="GO:0005739">
    <property type="term" value="C:mitochondrion"/>
    <property type="evidence" value="ECO:0007669"/>
    <property type="project" value="TreeGrafter"/>
</dbReference>